<feature type="region of interest" description="Disordered" evidence="1">
    <location>
        <begin position="47"/>
        <end position="68"/>
    </location>
</feature>
<evidence type="ECO:0000256" key="1">
    <source>
        <dbReference type="SAM" id="MobiDB-lite"/>
    </source>
</evidence>
<name>M1DDT4_SOLTU</name>
<dbReference type="InParanoid" id="M1DDT4"/>
<feature type="compositionally biased region" description="Polar residues" evidence="1">
    <location>
        <begin position="47"/>
        <end position="58"/>
    </location>
</feature>
<reference evidence="3" key="1">
    <citation type="journal article" date="2011" name="Nature">
        <title>Genome sequence and analysis of the tuber crop potato.</title>
        <authorList>
            <consortium name="The Potato Genome Sequencing Consortium"/>
        </authorList>
    </citation>
    <scope>NUCLEOTIDE SEQUENCE [LARGE SCALE GENOMIC DNA]</scope>
    <source>
        <strain evidence="3">cv. DM1-3 516 R44</strain>
    </source>
</reference>
<protein>
    <submittedName>
        <fullName evidence="2">Uncharacterized protein</fullName>
    </submittedName>
</protein>
<dbReference type="AlphaFoldDB" id="M1DDT4"/>
<dbReference type="EnsemblPlants" id="PGSC0003DMT400087421">
    <property type="protein sequence ID" value="PGSC0003DMT400087421"/>
    <property type="gene ID" value="PGSC0003DMG400036992"/>
</dbReference>
<dbReference type="HOGENOM" id="CLU_1646703_0_0_1"/>
<organism evidence="2 3">
    <name type="scientific">Solanum tuberosum</name>
    <name type="common">Potato</name>
    <dbReference type="NCBI Taxonomy" id="4113"/>
    <lineage>
        <taxon>Eukaryota</taxon>
        <taxon>Viridiplantae</taxon>
        <taxon>Streptophyta</taxon>
        <taxon>Embryophyta</taxon>
        <taxon>Tracheophyta</taxon>
        <taxon>Spermatophyta</taxon>
        <taxon>Magnoliopsida</taxon>
        <taxon>eudicotyledons</taxon>
        <taxon>Gunneridae</taxon>
        <taxon>Pentapetalae</taxon>
        <taxon>asterids</taxon>
        <taxon>lamiids</taxon>
        <taxon>Solanales</taxon>
        <taxon>Solanaceae</taxon>
        <taxon>Solanoideae</taxon>
        <taxon>Solaneae</taxon>
        <taxon>Solanum</taxon>
    </lineage>
</organism>
<dbReference type="Proteomes" id="UP000011115">
    <property type="component" value="Unassembled WGS sequence"/>
</dbReference>
<accession>M1DDT4</accession>
<feature type="region of interest" description="Disordered" evidence="1">
    <location>
        <begin position="139"/>
        <end position="161"/>
    </location>
</feature>
<dbReference type="PaxDb" id="4113-PGSC0003DMT400087421"/>
<sequence length="161" mass="18308">MYHFEGRGAHRNRYYDSRDVSHAVVHKQMMEQAAFAYVGMMTGSHYSSATRQRSNKQTHPAPHVSNHLRGIMGDGQVYDEKEESALHRAVLISFPPSFSKYFNRQKGWFSEPRVYFQKFWTHFNDHIILSCAGPSEVTPGTDAKISSTTQGTDFQTDGATT</sequence>
<evidence type="ECO:0000313" key="2">
    <source>
        <dbReference type="EnsemblPlants" id="PGSC0003DMT400087421"/>
    </source>
</evidence>
<evidence type="ECO:0000313" key="3">
    <source>
        <dbReference type="Proteomes" id="UP000011115"/>
    </source>
</evidence>
<feature type="compositionally biased region" description="Polar residues" evidence="1">
    <location>
        <begin position="144"/>
        <end position="161"/>
    </location>
</feature>
<reference evidence="2" key="2">
    <citation type="submission" date="2015-06" db="UniProtKB">
        <authorList>
            <consortium name="EnsemblPlants"/>
        </authorList>
    </citation>
    <scope>IDENTIFICATION</scope>
    <source>
        <strain evidence="2">DM1-3 516 R44</strain>
    </source>
</reference>
<keyword evidence="3" id="KW-1185">Reference proteome</keyword>
<proteinExistence type="predicted"/>
<dbReference type="Gramene" id="PGSC0003DMT400087421">
    <property type="protein sequence ID" value="PGSC0003DMT400087421"/>
    <property type="gene ID" value="PGSC0003DMG400036992"/>
</dbReference>